<gene>
    <name evidence="2" type="ORF">MCOM1403_LOCUS8262</name>
</gene>
<dbReference type="AlphaFoldDB" id="A0A7S0IG96"/>
<organism evidence="2">
    <name type="scientific">Micromonas pusilla</name>
    <name type="common">Picoplanktonic green alga</name>
    <name type="synonym">Chromulina pusilla</name>
    <dbReference type="NCBI Taxonomy" id="38833"/>
    <lineage>
        <taxon>Eukaryota</taxon>
        <taxon>Viridiplantae</taxon>
        <taxon>Chlorophyta</taxon>
        <taxon>Mamiellophyceae</taxon>
        <taxon>Mamiellales</taxon>
        <taxon>Mamiellaceae</taxon>
        <taxon>Micromonas</taxon>
    </lineage>
</organism>
<feature type="region of interest" description="Disordered" evidence="1">
    <location>
        <begin position="140"/>
        <end position="198"/>
    </location>
</feature>
<reference evidence="2" key="1">
    <citation type="submission" date="2021-01" db="EMBL/GenBank/DDBJ databases">
        <authorList>
            <person name="Corre E."/>
            <person name="Pelletier E."/>
            <person name="Niang G."/>
            <person name="Scheremetjew M."/>
            <person name="Finn R."/>
            <person name="Kale V."/>
            <person name="Holt S."/>
            <person name="Cochrane G."/>
            <person name="Meng A."/>
            <person name="Brown T."/>
            <person name="Cohen L."/>
        </authorList>
    </citation>
    <scope>NUCLEOTIDE SEQUENCE</scope>
    <source>
        <strain evidence="2">CCMP1723</strain>
    </source>
</reference>
<dbReference type="EMBL" id="HBEQ01010270">
    <property type="protein sequence ID" value="CAD8520836.1"/>
    <property type="molecule type" value="Transcribed_RNA"/>
</dbReference>
<proteinExistence type="predicted"/>
<name>A0A7S0IG96_MICPS</name>
<sequence>MWRGALVAQKLFRGRRSRQLVRTITLKQRTSTPGTRDLVDLLVNINMHRHISSLTALKIERRHLTVMSALELCQVTRMPFRDAADVILAARTGRTFLTPRNSMTTGGGEFHDSDVGFYPGRVAESMESRLATLERKLDSIKVDSEDAPTPPPPTVEKRKTFAFTPPPPSPSPHRPWASEVPPTPAGGPGPAADPTETRRLEDISLMPASASVFAARALRGEKQDVGMLVIEAAAKFKEGGARYRARSAQNTPRK</sequence>
<protein>
    <submittedName>
        <fullName evidence="2">Uncharacterized protein</fullName>
    </submittedName>
</protein>
<feature type="compositionally biased region" description="Pro residues" evidence="1">
    <location>
        <begin position="164"/>
        <end position="173"/>
    </location>
</feature>
<evidence type="ECO:0000256" key="1">
    <source>
        <dbReference type="SAM" id="MobiDB-lite"/>
    </source>
</evidence>
<evidence type="ECO:0000313" key="2">
    <source>
        <dbReference type="EMBL" id="CAD8520836.1"/>
    </source>
</evidence>
<accession>A0A7S0IG96</accession>